<dbReference type="Gene3D" id="2.60.120.1440">
    <property type="match status" value="1"/>
</dbReference>
<evidence type="ECO:0000313" key="5">
    <source>
        <dbReference type="Proteomes" id="UP000185003"/>
    </source>
</evidence>
<keyword evidence="1" id="KW-0472">Membrane</keyword>
<reference evidence="4 5" key="1">
    <citation type="submission" date="2016-11" db="EMBL/GenBank/DDBJ databases">
        <authorList>
            <person name="Jaros S."/>
            <person name="Januszkiewicz K."/>
            <person name="Wedrychowicz H."/>
        </authorList>
    </citation>
    <scope>NUCLEOTIDE SEQUENCE [LARGE SCALE GENOMIC DNA]</scope>
    <source>
        <strain evidence="4 5">DSM 24787</strain>
    </source>
</reference>
<dbReference type="PIRSF" id="PIRSF018266">
    <property type="entry name" value="FecR"/>
    <property type="match status" value="1"/>
</dbReference>
<dbReference type="EMBL" id="FSRA01000001">
    <property type="protein sequence ID" value="SIO07242.1"/>
    <property type="molecule type" value="Genomic_DNA"/>
</dbReference>
<keyword evidence="5" id="KW-1185">Reference proteome</keyword>
<dbReference type="Pfam" id="PF04773">
    <property type="entry name" value="FecR"/>
    <property type="match status" value="1"/>
</dbReference>
<dbReference type="AlphaFoldDB" id="A0A1N6GIM4"/>
<dbReference type="InterPro" id="IPR012373">
    <property type="entry name" value="Ferrdict_sens_TM"/>
</dbReference>
<dbReference type="STRING" id="536979.SAMN04488055_2787"/>
<keyword evidence="1" id="KW-0812">Transmembrane</keyword>
<organism evidence="4 5">
    <name type="scientific">Chitinophaga niabensis</name>
    <dbReference type="NCBI Taxonomy" id="536979"/>
    <lineage>
        <taxon>Bacteria</taxon>
        <taxon>Pseudomonadati</taxon>
        <taxon>Bacteroidota</taxon>
        <taxon>Chitinophagia</taxon>
        <taxon>Chitinophagales</taxon>
        <taxon>Chitinophagaceae</taxon>
        <taxon>Chitinophaga</taxon>
    </lineage>
</organism>
<protein>
    <submittedName>
        <fullName evidence="4">Ferric-dicitrate binding protein FerR, regulates iron transport through sigma-19</fullName>
    </submittedName>
</protein>
<proteinExistence type="predicted"/>
<name>A0A1N6GIM4_9BACT</name>
<accession>A0A1N6GIM4</accession>
<dbReference type="RefSeq" id="WP_074239812.1">
    <property type="nucleotide sequence ID" value="NZ_FSRA01000001.1"/>
</dbReference>
<sequence>MDIEQIKKVLERYTQNKCTAEEIKIIEQWFASINQHRSAMIEDDFLKEQLEEVRMRIHDQINTPIVEMPVRKRNWRPWIYTGAAAMITGVIAFTLLYRSMPASHPVNPLHPAVQSAVVKANKVIRNGYVEVSTTKGSTEKVVLADGSTIIVNSSSRVRYPEKFSGKTRSIYLDEGEAFFKVAEDPAHPFVVHSGDIATTALGTSFNIRAYSREKKITVALLTGKVKIDHAKSEAPVILNPSERLSYDKVSLSMAKTTFEKEDDIVGWKHGFLVFKDASYDELVNEIENRYNVTVINECEAKEWNYTGFFKDENLQEIIETICLTKNISYTIKNDTIFLKCKN</sequence>
<feature type="domain" description="Protein FecR C-terminal" evidence="3">
    <location>
        <begin position="272"/>
        <end position="337"/>
    </location>
</feature>
<dbReference type="PANTHER" id="PTHR30273:SF2">
    <property type="entry name" value="PROTEIN FECR"/>
    <property type="match status" value="1"/>
</dbReference>
<dbReference type="Pfam" id="PF16344">
    <property type="entry name" value="FecR_C"/>
    <property type="match status" value="1"/>
</dbReference>
<keyword evidence="1" id="KW-1133">Transmembrane helix</keyword>
<dbReference type="FunFam" id="2.60.120.1440:FF:000001">
    <property type="entry name" value="Putative anti-sigma factor"/>
    <property type="match status" value="1"/>
</dbReference>
<dbReference type="Gene3D" id="3.55.50.30">
    <property type="match status" value="1"/>
</dbReference>
<dbReference type="InterPro" id="IPR006860">
    <property type="entry name" value="FecR"/>
</dbReference>
<evidence type="ECO:0000256" key="1">
    <source>
        <dbReference type="SAM" id="Phobius"/>
    </source>
</evidence>
<gene>
    <name evidence="4" type="ORF">SAMN04488055_2787</name>
</gene>
<feature type="transmembrane region" description="Helical" evidence="1">
    <location>
        <begin position="78"/>
        <end position="97"/>
    </location>
</feature>
<feature type="domain" description="FecR protein" evidence="2">
    <location>
        <begin position="131"/>
        <end position="226"/>
    </location>
</feature>
<evidence type="ECO:0000259" key="3">
    <source>
        <dbReference type="Pfam" id="PF16344"/>
    </source>
</evidence>
<evidence type="ECO:0000313" key="4">
    <source>
        <dbReference type="EMBL" id="SIO07242.1"/>
    </source>
</evidence>
<dbReference type="GO" id="GO:0016989">
    <property type="term" value="F:sigma factor antagonist activity"/>
    <property type="evidence" value="ECO:0007669"/>
    <property type="project" value="TreeGrafter"/>
</dbReference>
<dbReference type="PANTHER" id="PTHR30273">
    <property type="entry name" value="PERIPLASMIC SIGNAL SENSOR AND SIGMA FACTOR ACTIVATOR FECR-RELATED"/>
    <property type="match status" value="1"/>
</dbReference>
<dbReference type="Proteomes" id="UP000185003">
    <property type="component" value="Unassembled WGS sequence"/>
</dbReference>
<dbReference type="OrthoDB" id="645173at2"/>
<dbReference type="InterPro" id="IPR032508">
    <property type="entry name" value="FecR_C"/>
</dbReference>
<evidence type="ECO:0000259" key="2">
    <source>
        <dbReference type="Pfam" id="PF04773"/>
    </source>
</evidence>